<sequence length="130" mass="14975">MKLFTDLPPFLFSIVLLFLGRFMLTVSILCVFTTWTLLWPPAVLMEWLELETMPFGFRLQLLSLAVVNFGLCWLGEKSFFAWITRSSTAFLHRCHRGPTKPSSSVEYHTLDTNTAAHQKPFERIAQQMGC</sequence>
<feature type="transmembrane region" description="Helical" evidence="1">
    <location>
        <begin position="55"/>
        <end position="75"/>
    </location>
</feature>
<accession>A0A1X2GUV8</accession>
<evidence type="ECO:0000256" key="1">
    <source>
        <dbReference type="SAM" id="Phobius"/>
    </source>
</evidence>
<keyword evidence="3" id="KW-1185">Reference proteome</keyword>
<comment type="caution">
    <text evidence="2">The sequence shown here is derived from an EMBL/GenBank/DDBJ whole genome shotgun (WGS) entry which is preliminary data.</text>
</comment>
<feature type="transmembrane region" description="Helical" evidence="1">
    <location>
        <begin position="12"/>
        <end position="35"/>
    </location>
</feature>
<evidence type="ECO:0000313" key="3">
    <source>
        <dbReference type="Proteomes" id="UP000242146"/>
    </source>
</evidence>
<dbReference type="STRING" id="101127.A0A1X2GUV8"/>
<keyword evidence="1" id="KW-0472">Membrane</keyword>
<dbReference type="EMBL" id="MCGT01000003">
    <property type="protein sequence ID" value="ORX61793.1"/>
    <property type="molecule type" value="Genomic_DNA"/>
</dbReference>
<organism evidence="2 3">
    <name type="scientific">Hesseltinella vesiculosa</name>
    <dbReference type="NCBI Taxonomy" id="101127"/>
    <lineage>
        <taxon>Eukaryota</taxon>
        <taxon>Fungi</taxon>
        <taxon>Fungi incertae sedis</taxon>
        <taxon>Mucoromycota</taxon>
        <taxon>Mucoromycotina</taxon>
        <taxon>Mucoromycetes</taxon>
        <taxon>Mucorales</taxon>
        <taxon>Cunninghamellaceae</taxon>
        <taxon>Hesseltinella</taxon>
    </lineage>
</organism>
<keyword evidence="1" id="KW-1133">Transmembrane helix</keyword>
<dbReference type="Proteomes" id="UP000242146">
    <property type="component" value="Unassembled WGS sequence"/>
</dbReference>
<evidence type="ECO:0000313" key="2">
    <source>
        <dbReference type="EMBL" id="ORX61793.1"/>
    </source>
</evidence>
<dbReference type="AlphaFoldDB" id="A0A1X2GUV8"/>
<proteinExistence type="predicted"/>
<protein>
    <submittedName>
        <fullName evidence="2">Uncharacterized protein</fullName>
    </submittedName>
</protein>
<keyword evidence="1" id="KW-0812">Transmembrane</keyword>
<gene>
    <name evidence="2" type="ORF">DM01DRAFT_1129624</name>
</gene>
<name>A0A1X2GUV8_9FUNG</name>
<reference evidence="2 3" key="1">
    <citation type="submission" date="2016-07" db="EMBL/GenBank/DDBJ databases">
        <title>Pervasive Adenine N6-methylation of Active Genes in Fungi.</title>
        <authorList>
            <consortium name="DOE Joint Genome Institute"/>
            <person name="Mondo S.J."/>
            <person name="Dannebaum R.O."/>
            <person name="Kuo R.C."/>
            <person name="Labutti K."/>
            <person name="Haridas S."/>
            <person name="Kuo A."/>
            <person name="Salamov A."/>
            <person name="Ahrendt S.R."/>
            <person name="Lipzen A."/>
            <person name="Sullivan W."/>
            <person name="Andreopoulos W.B."/>
            <person name="Clum A."/>
            <person name="Lindquist E."/>
            <person name="Daum C."/>
            <person name="Ramamoorthy G.K."/>
            <person name="Gryganskyi A."/>
            <person name="Culley D."/>
            <person name="Magnuson J.K."/>
            <person name="James T.Y."/>
            <person name="O'Malley M.A."/>
            <person name="Stajich J.E."/>
            <person name="Spatafora J.W."/>
            <person name="Visel A."/>
            <person name="Grigoriev I.V."/>
        </authorList>
    </citation>
    <scope>NUCLEOTIDE SEQUENCE [LARGE SCALE GENOMIC DNA]</scope>
    <source>
        <strain evidence="2 3">NRRL 3301</strain>
    </source>
</reference>